<evidence type="ECO:0000313" key="3">
    <source>
        <dbReference type="Proteomes" id="UP001175227"/>
    </source>
</evidence>
<feature type="signal peptide" evidence="1">
    <location>
        <begin position="1"/>
        <end position="19"/>
    </location>
</feature>
<dbReference type="EMBL" id="JAUEPR010000001">
    <property type="protein sequence ID" value="KAK0491472.1"/>
    <property type="molecule type" value="Genomic_DNA"/>
</dbReference>
<evidence type="ECO:0000256" key="1">
    <source>
        <dbReference type="SAM" id="SignalP"/>
    </source>
</evidence>
<organism evidence="2 3">
    <name type="scientific">Armillaria novae-zelandiae</name>
    <dbReference type="NCBI Taxonomy" id="153914"/>
    <lineage>
        <taxon>Eukaryota</taxon>
        <taxon>Fungi</taxon>
        <taxon>Dikarya</taxon>
        <taxon>Basidiomycota</taxon>
        <taxon>Agaricomycotina</taxon>
        <taxon>Agaricomycetes</taxon>
        <taxon>Agaricomycetidae</taxon>
        <taxon>Agaricales</taxon>
        <taxon>Marasmiineae</taxon>
        <taxon>Physalacriaceae</taxon>
        <taxon>Armillaria</taxon>
    </lineage>
</organism>
<feature type="chain" id="PRO_5041307050" description="Secreted protein" evidence="1">
    <location>
        <begin position="20"/>
        <end position="118"/>
    </location>
</feature>
<gene>
    <name evidence="2" type="ORF">IW261DRAFT_90855</name>
</gene>
<proteinExistence type="predicted"/>
<accession>A0AA39UJ40</accession>
<dbReference type="AlphaFoldDB" id="A0AA39UJ40"/>
<evidence type="ECO:0008006" key="4">
    <source>
        <dbReference type="Google" id="ProtNLM"/>
    </source>
</evidence>
<sequence>MSGLNGVCLYPFLLPFSSCYTVTLLSSSQRYVASRISSIAHPGRGILWFLSQFTDERFFLDAILPLTVFVRGGTPLFLNKLPLYLVIRGSIKIRLPWTAVLDATTLPPSRSLAPSFLR</sequence>
<keyword evidence="1" id="KW-0732">Signal</keyword>
<keyword evidence="3" id="KW-1185">Reference proteome</keyword>
<dbReference type="Proteomes" id="UP001175227">
    <property type="component" value="Unassembled WGS sequence"/>
</dbReference>
<comment type="caution">
    <text evidence="2">The sequence shown here is derived from an EMBL/GenBank/DDBJ whole genome shotgun (WGS) entry which is preliminary data.</text>
</comment>
<protein>
    <recommendedName>
        <fullName evidence="4">Secreted protein</fullName>
    </recommendedName>
</protein>
<reference evidence="2" key="1">
    <citation type="submission" date="2023-06" db="EMBL/GenBank/DDBJ databases">
        <authorList>
            <consortium name="Lawrence Berkeley National Laboratory"/>
            <person name="Ahrendt S."/>
            <person name="Sahu N."/>
            <person name="Indic B."/>
            <person name="Wong-Bajracharya J."/>
            <person name="Merenyi Z."/>
            <person name="Ke H.-M."/>
            <person name="Monk M."/>
            <person name="Kocsube S."/>
            <person name="Drula E."/>
            <person name="Lipzen A."/>
            <person name="Balint B."/>
            <person name="Henrissat B."/>
            <person name="Andreopoulos B."/>
            <person name="Martin F.M."/>
            <person name="Harder C.B."/>
            <person name="Rigling D."/>
            <person name="Ford K.L."/>
            <person name="Foster G.D."/>
            <person name="Pangilinan J."/>
            <person name="Papanicolaou A."/>
            <person name="Barry K."/>
            <person name="LaButti K."/>
            <person name="Viragh M."/>
            <person name="Koriabine M."/>
            <person name="Yan M."/>
            <person name="Riley R."/>
            <person name="Champramary S."/>
            <person name="Plett K.L."/>
            <person name="Tsai I.J."/>
            <person name="Slot J."/>
            <person name="Sipos G."/>
            <person name="Plett J."/>
            <person name="Nagy L.G."/>
            <person name="Grigoriev I.V."/>
        </authorList>
    </citation>
    <scope>NUCLEOTIDE SEQUENCE</scope>
    <source>
        <strain evidence="2">ICMP 16352</strain>
    </source>
</reference>
<name>A0AA39UJ40_9AGAR</name>
<evidence type="ECO:0000313" key="2">
    <source>
        <dbReference type="EMBL" id="KAK0491472.1"/>
    </source>
</evidence>